<evidence type="ECO:0000313" key="1">
    <source>
        <dbReference type="EMBL" id="ACA67062.1"/>
    </source>
</evidence>
<organism evidence="1">
    <name type="scientific">Yersinia pseudotuberculosis serotype O:3 (strain YPIII)</name>
    <dbReference type="NCBI Taxonomy" id="502800"/>
    <lineage>
        <taxon>Bacteria</taxon>
        <taxon>Pseudomonadati</taxon>
        <taxon>Pseudomonadota</taxon>
        <taxon>Gammaproteobacteria</taxon>
        <taxon>Enterobacterales</taxon>
        <taxon>Yersiniaceae</taxon>
        <taxon>Yersinia</taxon>
    </lineage>
</organism>
<sequence>MCLLIYPVKYRTREINFNKTLNPVMPERKISCQYVAALPGLLR</sequence>
<name>A0A0H3B1P8_YERPY</name>
<protein>
    <submittedName>
        <fullName evidence="1">Uncharacterized protein</fullName>
    </submittedName>
</protein>
<dbReference type="KEGG" id="ypy:YPK_0761"/>
<dbReference type="EMBL" id="CP000950">
    <property type="protein sequence ID" value="ACA67062.1"/>
    <property type="molecule type" value="Genomic_DNA"/>
</dbReference>
<dbReference type="AlphaFoldDB" id="A0A0H3B1P8"/>
<gene>
    <name evidence="1" type="ordered locus">YPK_0761</name>
</gene>
<dbReference type="PATRIC" id="fig|502800.11.peg.1384"/>
<reference evidence="1" key="1">
    <citation type="submission" date="2008-02" db="EMBL/GenBank/DDBJ databases">
        <title>Complete sequence of Yersinia pseudotuberculosis YPIII.</title>
        <authorList>
            <consortium name="US DOE Joint Genome Institute"/>
            <person name="Challacombe J.F."/>
            <person name="Bruce D."/>
            <person name="Detter J.C."/>
            <person name="Green L."/>
            <person name="Land M."/>
            <person name="Munk C."/>
            <person name="Lindler L.E."/>
            <person name="Nikolich M.P."/>
            <person name="Brettin T."/>
        </authorList>
    </citation>
    <scope>NUCLEOTIDE SEQUENCE</scope>
    <source>
        <strain evidence="1">YPIII</strain>
    </source>
</reference>
<accession>A0A0H3B1P8</accession>
<proteinExistence type="predicted"/>